<evidence type="ECO:0000259" key="1">
    <source>
        <dbReference type="PROSITE" id="PS51208"/>
    </source>
</evidence>
<name>A0ABW9S1E2_9FIRM</name>
<keyword evidence="3" id="KW-1185">Reference proteome</keyword>
<evidence type="ECO:0000313" key="2">
    <source>
        <dbReference type="EMBL" id="MTU03725.1"/>
    </source>
</evidence>
<dbReference type="SUPFAM" id="SSF103515">
    <property type="entry name" value="Autotransporter"/>
    <property type="match status" value="1"/>
</dbReference>
<feature type="domain" description="Autotransporter" evidence="1">
    <location>
        <begin position="1402"/>
        <end position="1669"/>
    </location>
</feature>
<sequence length="1669" mass="170245">MLRNGAREKALSRKVMLSLLMAGTMSVCISGGDVWAALGENAGLTEDTVYNNINEIPVSIAMNGHDITSYAMFGNGNSDRSIIGTGVETLRIIDKDSMLSCAIGAFHDEDCRITLAHIKNIEIEGSWSKDIHSVIYTNQKGSITMTDIGNLKISGGTGSGQALHTMGGAISIDAENVTVSDTGNAVFAQLSGTGTTDGVIRIAASGNIDIAASATAVAAAKLSEPDADRSITVVLTGKNISILSSGGKGLASYSAASGADGNCSNAKTTASLSAEATVTIKAKTNAVHAANGREAGDAFISIDAGKLIDIISEQNALYSGSNALVKINDRGTAKVSLTGNVVAENGGQIIVKNADQIGALKVDGGIYNGNNISIKYSAPTLDDRTAVYVANNGSAVFDGDKTEIIINSQSENDPRGVWVTSGGKVEFNAKETLIDVTGVGGSSKWGFGLLLNGTVGGSAVFNGQNVAIKNYQDHYTSQTVTAKAGSEITFNNTGNVLISAKSPFGVTAVDNQGNITFNNSGNVDIVGTIVPGNKSAQTNVVGIQSGSSGAETVVTDKVKDFNITLSGAGVDNDGTSYSTGTYGIILDKDVKALINSATLNIKMNVADNVEDISPGDHTTEEAYGIDPDGGYITVGTGTVTNITIQEGLGTAYAVNAASATSVVELLGDTTIVAAGKTASYALNAEADGQITVGSTGKTVHLTGDIVAKNDGVINIAGKTNTINGIVKAVDGGTVNLSGASDAVYNNININSFVTQGTGSNGSVKLNGGTMDFGTLNNQNLASNSFVVNGGSLKAASKDIFTSALTAAGTAIDSGDVLSVVNNAVKFESGKLILSDEKYNLAWLKTAKAALNNADSGTMGLVVTGTLVTTDGKIQTEASASDLADTGAVHAGVTGKVDTNDVTIGSSGLENLGVKDLALDGSAADASKVTVGNGKELTLVGSGSENDALVKTSDGTAKTNVAVAVGDSTNAGTLNLGVAGTASGGNLNAAVAIANDDSKVNVDAGTFKVNEISADKGTISVNEGAELKTDSLTVGSAESTVKLSGTGALEAKSMTVNTGTIEVTGMAKAGTLTVNDSNAIISVGTGNSAGSLVAGNADLNGAAVVLDPVWQGNDMIGNASKAALAFTNNKVNGLMTVGRNSVLSLGTDDTGKAEQAFAESELTWGETGVSAALYIDQAQKLQVQGGILLDGTKTAASAEANKASFADGSLLIVNGSGIGTSGTAALTGGSGSTLTVNQGAKLYLTSTNAGTYTIAKGFANTTIDGWSWSADAAAVDVSVNKLSEIEKIEKNTADGDFTVTVRQTDVQKKYDGIALPNILQAMDQSRTEYAGIKYLTDLANDNKLDKEGFIAAVNSFAQGAENSGATRTGALAALDLGTAVQEHLSLAKAAAEQSGGFGKAAVDTADNGGIWAQYIHNKDKVDNMGGVSYDGQYNGVIIGGDFADRGKYSSGIAFSYGSGDSTGSASKNEFDFWGLSYYGGIQNGDTNLIFDVGYSKTSSDVKGVIKAEPDTQVISMGIKGEKLISNGHGTSYVPYAGLRYMNIDTDSYNGSIDGKTAAHYSTDKADLWLLPVGISISHESVTAGGWKVRPTADIAYVWILGDKNTAMDITVPGVNATDRLGYDIMDSGFFVGKLGLEAEKGDWTYGLGYACQKGSHAQNSKFMLNVTYSF</sequence>
<reference evidence="2 3" key="1">
    <citation type="journal article" date="2019" name="Nat. Med.">
        <title>A library of human gut bacterial isolates paired with longitudinal multiomics data enables mechanistic microbiome research.</title>
        <authorList>
            <person name="Poyet M."/>
            <person name="Groussin M."/>
            <person name="Gibbons S.M."/>
            <person name="Avila-Pacheco J."/>
            <person name="Jiang X."/>
            <person name="Kearney S.M."/>
            <person name="Perrotta A.R."/>
            <person name="Berdy B."/>
            <person name="Zhao S."/>
            <person name="Lieberman T.D."/>
            <person name="Swanson P.K."/>
            <person name="Smith M."/>
            <person name="Roesemann S."/>
            <person name="Alexander J.E."/>
            <person name="Rich S.A."/>
            <person name="Livny J."/>
            <person name="Vlamakis H."/>
            <person name="Clish C."/>
            <person name="Bullock K."/>
            <person name="Deik A."/>
            <person name="Scott J."/>
            <person name="Pierce K.A."/>
            <person name="Xavier R.J."/>
            <person name="Alm E.J."/>
        </authorList>
    </citation>
    <scope>NUCLEOTIDE SEQUENCE [LARGE SCALE GENOMIC DNA]</scope>
    <source>
        <strain evidence="2 3">BIOML-A3</strain>
    </source>
</reference>
<dbReference type="SMART" id="SM00869">
    <property type="entry name" value="Autotransporter"/>
    <property type="match status" value="1"/>
</dbReference>
<accession>A0ABW9S1E2</accession>
<dbReference type="Pfam" id="PF03797">
    <property type="entry name" value="Autotransporter"/>
    <property type="match status" value="1"/>
</dbReference>
<dbReference type="PROSITE" id="PS51208">
    <property type="entry name" value="AUTOTRANSPORTER"/>
    <property type="match status" value="1"/>
</dbReference>
<evidence type="ECO:0000313" key="3">
    <source>
        <dbReference type="Proteomes" id="UP000443070"/>
    </source>
</evidence>
<dbReference type="EMBL" id="WNBW01000002">
    <property type="protein sequence ID" value="MTU03725.1"/>
    <property type="molecule type" value="Genomic_DNA"/>
</dbReference>
<protein>
    <submittedName>
        <fullName evidence="2">Autotransporter domain-containing protein</fullName>
    </submittedName>
</protein>
<gene>
    <name evidence="2" type="ORF">GMD18_04835</name>
</gene>
<organism evidence="2 3">
    <name type="scientific">Phascolarctobacterium faecium</name>
    <dbReference type="NCBI Taxonomy" id="33025"/>
    <lineage>
        <taxon>Bacteria</taxon>
        <taxon>Bacillati</taxon>
        <taxon>Bacillota</taxon>
        <taxon>Negativicutes</taxon>
        <taxon>Acidaminococcales</taxon>
        <taxon>Acidaminococcaceae</taxon>
        <taxon>Phascolarctobacterium</taxon>
    </lineage>
</organism>
<dbReference type="Gene3D" id="2.40.128.130">
    <property type="entry name" value="Autotransporter beta-domain"/>
    <property type="match status" value="1"/>
</dbReference>
<dbReference type="InterPro" id="IPR005546">
    <property type="entry name" value="Autotransporte_beta"/>
</dbReference>
<proteinExistence type="predicted"/>
<dbReference type="InterPro" id="IPR036709">
    <property type="entry name" value="Autotransporte_beta_dom_sf"/>
</dbReference>
<comment type="caution">
    <text evidence="2">The sequence shown here is derived from an EMBL/GenBank/DDBJ whole genome shotgun (WGS) entry which is preliminary data.</text>
</comment>
<dbReference type="Proteomes" id="UP000443070">
    <property type="component" value="Unassembled WGS sequence"/>
</dbReference>
<dbReference type="RefSeq" id="WP_155164827.1">
    <property type="nucleotide sequence ID" value="NZ_WNBH01000002.1"/>
</dbReference>